<dbReference type="InterPro" id="IPR003717">
    <property type="entry name" value="RecO"/>
</dbReference>
<sequence>MAESYRDRAIVVKRHDLGEADRIIVLFTRNHGIVRAVAKGVRRAKSRFGSRLAPFVETDVQIHPGRNLGTITGADTIRTWAAPIVDDYARYTCACGVLETAERLAGEEGAPSPGLWDLTVDALDALAHSATAADVAATAVTDADAANADERGPENGVHRSSTLGGHNGGAPRRTPGLLLTAYLLKAMGEAGWAPSLFDCAQCGKPGPHKAFAPAAGGAVCVECRPPGAATPPTDVLRLMWWLAHDRWDYIDAVSDRRGFRPLASQARGLATAHLHHHLGRRVAALSFVDARWGEDGSPRTSTTPTARTHPGAPGRGTPS</sequence>
<dbReference type="Gene3D" id="1.20.1440.120">
    <property type="entry name" value="Recombination protein O, C-terminal domain"/>
    <property type="match status" value="1"/>
</dbReference>
<dbReference type="PANTHER" id="PTHR33991:SF1">
    <property type="entry name" value="DNA REPAIR PROTEIN RECO"/>
    <property type="match status" value="1"/>
</dbReference>
<evidence type="ECO:0000256" key="9">
    <source>
        <dbReference type="SAM" id="MobiDB-lite"/>
    </source>
</evidence>
<dbReference type="SUPFAM" id="SSF50249">
    <property type="entry name" value="Nucleic acid-binding proteins"/>
    <property type="match status" value="1"/>
</dbReference>
<evidence type="ECO:0000256" key="6">
    <source>
        <dbReference type="ARBA" id="ARBA00023204"/>
    </source>
</evidence>
<dbReference type="SUPFAM" id="SSF57863">
    <property type="entry name" value="ArfGap/RecO-like zinc finger"/>
    <property type="match status" value="2"/>
</dbReference>
<feature type="compositionally biased region" description="Low complexity" evidence="9">
    <location>
        <begin position="298"/>
        <end position="308"/>
    </location>
</feature>
<comment type="similarity">
    <text evidence="2 8">Belongs to the RecO family.</text>
</comment>
<evidence type="ECO:0000256" key="1">
    <source>
        <dbReference type="ARBA" id="ARBA00003065"/>
    </source>
</evidence>
<feature type="domain" description="DNA replication/recombination mediator RecO N-terminal" evidence="10">
    <location>
        <begin position="1"/>
        <end position="79"/>
    </location>
</feature>
<dbReference type="Pfam" id="PF02565">
    <property type="entry name" value="RecO_C"/>
    <property type="match status" value="2"/>
</dbReference>
<feature type="compositionally biased region" description="Basic and acidic residues" evidence="9">
    <location>
        <begin position="148"/>
        <end position="157"/>
    </location>
</feature>
<name>A0ABS4U643_9CORY</name>
<comment type="function">
    <text evidence="1 8">Involved in DNA repair and RecF pathway recombination.</text>
</comment>
<dbReference type="InterPro" id="IPR012340">
    <property type="entry name" value="NA-bd_OB-fold"/>
</dbReference>
<gene>
    <name evidence="8" type="primary">recO</name>
    <name evidence="11" type="ORF">JOF33_000818</name>
</gene>
<comment type="caution">
    <text evidence="11">The sequence shown here is derived from an EMBL/GenBank/DDBJ whole genome shotgun (WGS) entry which is preliminary data.</text>
</comment>
<protein>
    <recommendedName>
        <fullName evidence="3 8">DNA repair protein RecO</fullName>
    </recommendedName>
    <alternativeName>
        <fullName evidence="7 8">Recombination protein O</fullName>
    </alternativeName>
</protein>
<dbReference type="Gene3D" id="2.40.50.140">
    <property type="entry name" value="Nucleic acid-binding proteins"/>
    <property type="match status" value="1"/>
</dbReference>
<evidence type="ECO:0000256" key="2">
    <source>
        <dbReference type="ARBA" id="ARBA00007452"/>
    </source>
</evidence>
<dbReference type="Pfam" id="PF11967">
    <property type="entry name" value="RecO_N"/>
    <property type="match status" value="1"/>
</dbReference>
<accession>A0ABS4U643</accession>
<keyword evidence="5 8" id="KW-0233">DNA recombination</keyword>
<feature type="region of interest" description="Disordered" evidence="9">
    <location>
        <begin position="294"/>
        <end position="319"/>
    </location>
</feature>
<dbReference type="InterPro" id="IPR042242">
    <property type="entry name" value="RecO_C"/>
</dbReference>
<dbReference type="Proteomes" id="UP001519305">
    <property type="component" value="Unassembled WGS sequence"/>
</dbReference>
<evidence type="ECO:0000313" key="12">
    <source>
        <dbReference type="Proteomes" id="UP001519305"/>
    </source>
</evidence>
<dbReference type="HAMAP" id="MF_00201">
    <property type="entry name" value="RecO"/>
    <property type="match status" value="1"/>
</dbReference>
<keyword evidence="6 8" id="KW-0234">DNA repair</keyword>
<keyword evidence="4 8" id="KW-0227">DNA damage</keyword>
<evidence type="ECO:0000256" key="7">
    <source>
        <dbReference type="ARBA" id="ARBA00033409"/>
    </source>
</evidence>
<dbReference type="NCBIfam" id="TIGR00613">
    <property type="entry name" value="reco"/>
    <property type="match status" value="1"/>
</dbReference>
<dbReference type="EMBL" id="JAGINY010000001">
    <property type="protein sequence ID" value="MBP2332119.1"/>
    <property type="molecule type" value="Genomic_DNA"/>
</dbReference>
<organism evidence="11 12">
    <name type="scientific">Corynebacterium freneyi</name>
    <dbReference type="NCBI Taxonomy" id="134034"/>
    <lineage>
        <taxon>Bacteria</taxon>
        <taxon>Bacillati</taxon>
        <taxon>Actinomycetota</taxon>
        <taxon>Actinomycetes</taxon>
        <taxon>Mycobacteriales</taxon>
        <taxon>Corynebacteriaceae</taxon>
        <taxon>Corynebacterium</taxon>
    </lineage>
</organism>
<dbReference type="InterPro" id="IPR037278">
    <property type="entry name" value="ARFGAP/RecO"/>
</dbReference>
<keyword evidence="12" id="KW-1185">Reference proteome</keyword>
<dbReference type="PANTHER" id="PTHR33991">
    <property type="entry name" value="DNA REPAIR PROTEIN RECO"/>
    <property type="match status" value="1"/>
</dbReference>
<evidence type="ECO:0000256" key="3">
    <source>
        <dbReference type="ARBA" id="ARBA00021310"/>
    </source>
</evidence>
<dbReference type="InterPro" id="IPR022572">
    <property type="entry name" value="DNA_rep/recomb_RecO_N"/>
</dbReference>
<reference evidence="11 12" key="1">
    <citation type="submission" date="2021-03" db="EMBL/GenBank/DDBJ databases">
        <title>Sequencing the genomes of 1000 actinobacteria strains.</title>
        <authorList>
            <person name="Klenk H.-P."/>
        </authorList>
    </citation>
    <scope>NUCLEOTIDE SEQUENCE [LARGE SCALE GENOMIC DNA]</scope>
    <source>
        <strain evidence="11 12">DSM 44506</strain>
    </source>
</reference>
<feature type="region of interest" description="Disordered" evidence="9">
    <location>
        <begin position="146"/>
        <end position="171"/>
    </location>
</feature>
<evidence type="ECO:0000259" key="10">
    <source>
        <dbReference type="Pfam" id="PF11967"/>
    </source>
</evidence>
<proteinExistence type="inferred from homology"/>
<evidence type="ECO:0000313" key="11">
    <source>
        <dbReference type="EMBL" id="MBP2332119.1"/>
    </source>
</evidence>
<evidence type="ECO:0000256" key="5">
    <source>
        <dbReference type="ARBA" id="ARBA00023172"/>
    </source>
</evidence>
<evidence type="ECO:0000256" key="4">
    <source>
        <dbReference type="ARBA" id="ARBA00022763"/>
    </source>
</evidence>
<evidence type="ECO:0000256" key="8">
    <source>
        <dbReference type="HAMAP-Rule" id="MF_00201"/>
    </source>
</evidence>
<dbReference type="RefSeq" id="WP_209652407.1">
    <property type="nucleotide sequence ID" value="NZ_CP047357.1"/>
</dbReference>